<dbReference type="InterPro" id="IPR036879">
    <property type="entry name" value="TF_MADSbox_sf"/>
</dbReference>
<evidence type="ECO:0000256" key="4">
    <source>
        <dbReference type="ARBA" id="ARBA00023163"/>
    </source>
</evidence>
<dbReference type="Gramene" id="OB03G32710.1">
    <property type="protein sequence ID" value="OB03G32710.1"/>
    <property type="gene ID" value="OB03G32710"/>
</dbReference>
<evidence type="ECO:0000256" key="6">
    <source>
        <dbReference type="SAM" id="Coils"/>
    </source>
</evidence>
<dbReference type="eggNOG" id="KOG0014">
    <property type="taxonomic scope" value="Eukaryota"/>
</dbReference>
<comment type="subcellular location">
    <subcellularLocation>
        <location evidence="1">Nucleus</location>
    </subcellularLocation>
</comment>
<dbReference type="STRING" id="4533.J3LQE5"/>
<dbReference type="PANTHER" id="PTHR11945:SF387">
    <property type="entry name" value="AGAMOUS-LIKE MADS-BOX PROTEIN AGL80"/>
    <property type="match status" value="1"/>
</dbReference>
<evidence type="ECO:0000259" key="7">
    <source>
        <dbReference type="PROSITE" id="PS50066"/>
    </source>
</evidence>
<accession>J3LQE5</accession>
<dbReference type="GO" id="GO:0000981">
    <property type="term" value="F:DNA-binding transcription factor activity, RNA polymerase II-specific"/>
    <property type="evidence" value="ECO:0007669"/>
    <property type="project" value="TreeGrafter"/>
</dbReference>
<evidence type="ECO:0000313" key="8">
    <source>
        <dbReference type="EnsemblPlants" id="OB03G32710.1"/>
    </source>
</evidence>
<reference evidence="8" key="2">
    <citation type="submission" date="2013-04" db="UniProtKB">
        <authorList>
            <consortium name="EnsemblPlants"/>
        </authorList>
    </citation>
    <scope>IDENTIFICATION</scope>
</reference>
<protein>
    <recommendedName>
        <fullName evidence="7">MADS-box domain-containing protein</fullName>
    </recommendedName>
</protein>
<dbReference type="GO" id="GO:0005634">
    <property type="term" value="C:nucleus"/>
    <property type="evidence" value="ECO:0007669"/>
    <property type="project" value="UniProtKB-SubCell"/>
</dbReference>
<dbReference type="Gene3D" id="3.40.1810.10">
    <property type="entry name" value="Transcription factor, MADS-box"/>
    <property type="match status" value="1"/>
</dbReference>
<dbReference type="PANTHER" id="PTHR11945">
    <property type="entry name" value="MADS BOX PROTEIN"/>
    <property type="match status" value="1"/>
</dbReference>
<dbReference type="HOGENOM" id="CLU_053053_7_2_1"/>
<dbReference type="PROSITE" id="PS50066">
    <property type="entry name" value="MADS_BOX_2"/>
    <property type="match status" value="1"/>
</dbReference>
<reference evidence="8" key="1">
    <citation type="journal article" date="2013" name="Nat. Commun.">
        <title>Whole-genome sequencing of Oryza brachyantha reveals mechanisms underlying Oryza genome evolution.</title>
        <authorList>
            <person name="Chen J."/>
            <person name="Huang Q."/>
            <person name="Gao D."/>
            <person name="Wang J."/>
            <person name="Lang Y."/>
            <person name="Liu T."/>
            <person name="Li B."/>
            <person name="Bai Z."/>
            <person name="Luis Goicoechea J."/>
            <person name="Liang C."/>
            <person name="Chen C."/>
            <person name="Zhang W."/>
            <person name="Sun S."/>
            <person name="Liao Y."/>
            <person name="Zhang X."/>
            <person name="Yang L."/>
            <person name="Song C."/>
            <person name="Wang M."/>
            <person name="Shi J."/>
            <person name="Liu G."/>
            <person name="Liu J."/>
            <person name="Zhou H."/>
            <person name="Zhou W."/>
            <person name="Yu Q."/>
            <person name="An N."/>
            <person name="Chen Y."/>
            <person name="Cai Q."/>
            <person name="Wang B."/>
            <person name="Liu B."/>
            <person name="Min J."/>
            <person name="Huang Y."/>
            <person name="Wu H."/>
            <person name="Li Z."/>
            <person name="Zhang Y."/>
            <person name="Yin Y."/>
            <person name="Song W."/>
            <person name="Jiang J."/>
            <person name="Jackson S.A."/>
            <person name="Wing R.A."/>
            <person name="Wang J."/>
            <person name="Chen M."/>
        </authorList>
    </citation>
    <scope>NUCLEOTIDE SEQUENCE [LARGE SCALE GENOMIC DNA]</scope>
    <source>
        <strain evidence="8">cv. IRGC 101232</strain>
    </source>
</reference>
<proteinExistence type="predicted"/>
<dbReference type="GO" id="GO:0046983">
    <property type="term" value="F:protein dimerization activity"/>
    <property type="evidence" value="ECO:0007669"/>
    <property type="project" value="InterPro"/>
</dbReference>
<dbReference type="EnsemblPlants" id="OB03G32710.1">
    <property type="protein sequence ID" value="OB03G32710.1"/>
    <property type="gene ID" value="OB03G32710"/>
</dbReference>
<dbReference type="SUPFAM" id="SSF55455">
    <property type="entry name" value="SRF-like"/>
    <property type="match status" value="1"/>
</dbReference>
<feature type="coiled-coil region" evidence="6">
    <location>
        <begin position="88"/>
        <end position="115"/>
    </location>
</feature>
<evidence type="ECO:0000256" key="1">
    <source>
        <dbReference type="ARBA" id="ARBA00004123"/>
    </source>
</evidence>
<evidence type="ECO:0000256" key="2">
    <source>
        <dbReference type="ARBA" id="ARBA00023015"/>
    </source>
</evidence>
<dbReference type="Pfam" id="PF00319">
    <property type="entry name" value="SRF-TF"/>
    <property type="match status" value="1"/>
</dbReference>
<keyword evidence="5" id="KW-0539">Nucleus</keyword>
<name>J3LQE5_ORYBR</name>
<keyword evidence="6" id="KW-0175">Coiled coil</keyword>
<dbReference type="OMA" id="EVFPSHD"/>
<evidence type="ECO:0000256" key="3">
    <source>
        <dbReference type="ARBA" id="ARBA00023125"/>
    </source>
</evidence>
<dbReference type="SMART" id="SM00432">
    <property type="entry name" value="MADS"/>
    <property type="match status" value="1"/>
</dbReference>
<dbReference type="AlphaFoldDB" id="J3LQE5"/>
<keyword evidence="4" id="KW-0804">Transcription</keyword>
<dbReference type="Proteomes" id="UP000006038">
    <property type="component" value="Chromosome 3"/>
</dbReference>
<sequence>MACKKVNLQHTTDDATRQAIYKKRCKDLMKKVRELSSLHGVDACIVVYSEDKPQVPELWPSMAATSRIIERFKSLPLADQHKNMTNLENFLKQCIAELQEKVDKLEKKNEQRETMLLLHKALAGRLPSFVGLTTEQLTRLNSMVHAKLTSVEERLKVLRAGSLSLQGCGMAHT</sequence>
<evidence type="ECO:0000256" key="5">
    <source>
        <dbReference type="ARBA" id="ARBA00023242"/>
    </source>
</evidence>
<dbReference type="InterPro" id="IPR002100">
    <property type="entry name" value="TF_MADSbox"/>
</dbReference>
<evidence type="ECO:0000313" key="9">
    <source>
        <dbReference type="Proteomes" id="UP000006038"/>
    </source>
</evidence>
<dbReference type="GO" id="GO:0000978">
    <property type="term" value="F:RNA polymerase II cis-regulatory region sequence-specific DNA binding"/>
    <property type="evidence" value="ECO:0007669"/>
    <property type="project" value="TreeGrafter"/>
</dbReference>
<organism evidence="8">
    <name type="scientific">Oryza brachyantha</name>
    <name type="common">malo sina</name>
    <dbReference type="NCBI Taxonomy" id="4533"/>
    <lineage>
        <taxon>Eukaryota</taxon>
        <taxon>Viridiplantae</taxon>
        <taxon>Streptophyta</taxon>
        <taxon>Embryophyta</taxon>
        <taxon>Tracheophyta</taxon>
        <taxon>Spermatophyta</taxon>
        <taxon>Magnoliopsida</taxon>
        <taxon>Liliopsida</taxon>
        <taxon>Poales</taxon>
        <taxon>Poaceae</taxon>
        <taxon>BOP clade</taxon>
        <taxon>Oryzoideae</taxon>
        <taxon>Oryzeae</taxon>
        <taxon>Oryzinae</taxon>
        <taxon>Oryza</taxon>
    </lineage>
</organism>
<feature type="domain" description="MADS-box" evidence="7">
    <location>
        <begin position="1"/>
        <end position="50"/>
    </location>
</feature>
<keyword evidence="9" id="KW-1185">Reference proteome</keyword>
<keyword evidence="2" id="KW-0805">Transcription regulation</keyword>
<keyword evidence="3" id="KW-0238">DNA-binding</keyword>